<gene>
    <name evidence="16" type="ORF">B0T10DRAFT_415065</name>
</gene>
<dbReference type="SUPFAM" id="SSF51445">
    <property type="entry name" value="(Trans)glycosidases"/>
    <property type="match status" value="1"/>
</dbReference>
<comment type="caution">
    <text evidence="16">The sequence shown here is derived from an EMBL/GenBank/DDBJ whole genome shotgun (WGS) entry which is preliminary data.</text>
</comment>
<dbReference type="InterPro" id="IPR017853">
    <property type="entry name" value="GH"/>
</dbReference>
<sequence>MFKSALLNLLATSAASAQLHSLALDAGLSYFGTAMDNGYTDDSDFMAVANDVDEFGQLVPENGQKWDATEPSEGSFTYTNADVVPDLAKSNGQILRCHTLTWHSQLPSWVSSGSWTKAQLTSVIEAHISNVVGHFKGDCYAWDVVNEAASDDGGWRSSVFYETMGTDFLAVSFNAAAEADPDAKLYYNDYNLEYNGAKTDKAVEIVNIIQEAGAPIDGVGFQGHLIVGSTPSRSSLVTALERFTALGLEVAYTELDIRHASVPASESALATQGDDYANVVGSCLDVEGCVGVTVWGFTDKYSWVPDTFSGAGEACLYDEDYNKKPAWTSVSSLLAAAATGNAGSSSSAQTAASATTSTAAAETTPAIEAPSSEPAIASSVEQASTPIYTPIVSVSTPTTFLTRVNTGFPGGFNQSAPQTTPAASAPSSAEPESSIQYPSINIPSNQTAVFTTTIAAAPQTSRVPVIRHSSTAFSIPWSNGTVTTVVSSLPAGTAPVAVPTETETEDYNDCEEEEEELVAHYYQCGGRNWDGPTECEEPYVCVEMNEWYSQCVEES</sequence>
<dbReference type="SMART" id="SM00236">
    <property type="entry name" value="fCBD"/>
    <property type="match status" value="1"/>
</dbReference>
<organism evidence="16 17">
    <name type="scientific">Thelonectria olida</name>
    <dbReference type="NCBI Taxonomy" id="1576542"/>
    <lineage>
        <taxon>Eukaryota</taxon>
        <taxon>Fungi</taxon>
        <taxon>Dikarya</taxon>
        <taxon>Ascomycota</taxon>
        <taxon>Pezizomycotina</taxon>
        <taxon>Sordariomycetes</taxon>
        <taxon>Hypocreomycetidae</taxon>
        <taxon>Hypocreales</taxon>
        <taxon>Nectriaceae</taxon>
        <taxon>Thelonectria</taxon>
    </lineage>
</organism>
<dbReference type="GO" id="GO:0005576">
    <property type="term" value="C:extracellular region"/>
    <property type="evidence" value="ECO:0007669"/>
    <property type="project" value="UniProtKB-SubCell"/>
</dbReference>
<reference evidence="16 17" key="1">
    <citation type="journal article" date="2021" name="Nat. Commun.">
        <title>Genetic determinants of endophytism in the Arabidopsis root mycobiome.</title>
        <authorList>
            <person name="Mesny F."/>
            <person name="Miyauchi S."/>
            <person name="Thiergart T."/>
            <person name="Pickel B."/>
            <person name="Atanasova L."/>
            <person name="Karlsson M."/>
            <person name="Huettel B."/>
            <person name="Barry K.W."/>
            <person name="Haridas S."/>
            <person name="Chen C."/>
            <person name="Bauer D."/>
            <person name="Andreopoulos W."/>
            <person name="Pangilinan J."/>
            <person name="LaButti K."/>
            <person name="Riley R."/>
            <person name="Lipzen A."/>
            <person name="Clum A."/>
            <person name="Drula E."/>
            <person name="Henrissat B."/>
            <person name="Kohler A."/>
            <person name="Grigoriev I.V."/>
            <person name="Martin F.M."/>
            <person name="Hacquard S."/>
        </authorList>
    </citation>
    <scope>NUCLEOTIDE SEQUENCE [LARGE SCALE GENOMIC DNA]</scope>
    <source>
        <strain evidence="16 17">MPI-CAGE-CH-0241</strain>
    </source>
</reference>
<feature type="signal peptide" evidence="13">
    <location>
        <begin position="1"/>
        <end position="17"/>
    </location>
</feature>
<evidence type="ECO:0000256" key="12">
    <source>
        <dbReference type="SAM" id="MobiDB-lite"/>
    </source>
</evidence>
<protein>
    <recommendedName>
        <fullName evidence="11">Beta-xylanase</fullName>
        <ecNumber evidence="11">3.2.1.8</ecNumber>
    </recommendedName>
</protein>
<evidence type="ECO:0000259" key="14">
    <source>
        <dbReference type="PROSITE" id="PS51164"/>
    </source>
</evidence>
<feature type="region of interest" description="Disordered" evidence="12">
    <location>
        <begin position="411"/>
        <end position="440"/>
    </location>
</feature>
<feature type="compositionally biased region" description="Low complexity" evidence="12">
    <location>
        <begin position="414"/>
        <end position="434"/>
    </location>
</feature>
<accession>A0A9P8VTG5</accession>
<dbReference type="EC" id="3.2.1.8" evidence="11"/>
<keyword evidence="10 11" id="KW-0624">Polysaccharide degradation</keyword>
<keyword evidence="8 11" id="KW-0378">Hydrolase</keyword>
<dbReference type="AlphaFoldDB" id="A0A9P8VTG5"/>
<evidence type="ECO:0000313" key="17">
    <source>
        <dbReference type="Proteomes" id="UP000777438"/>
    </source>
</evidence>
<evidence type="ECO:0000256" key="8">
    <source>
        <dbReference type="ARBA" id="ARBA00022801"/>
    </source>
</evidence>
<dbReference type="SUPFAM" id="SSF57180">
    <property type="entry name" value="Cellulose-binding domain"/>
    <property type="match status" value="1"/>
</dbReference>
<dbReference type="InterPro" id="IPR000254">
    <property type="entry name" value="CBD"/>
</dbReference>
<evidence type="ECO:0000256" key="10">
    <source>
        <dbReference type="ARBA" id="ARBA00023326"/>
    </source>
</evidence>
<proteinExistence type="inferred from homology"/>
<evidence type="ECO:0000259" key="15">
    <source>
        <dbReference type="PROSITE" id="PS51760"/>
    </source>
</evidence>
<keyword evidence="11" id="KW-0326">Glycosidase</keyword>
<dbReference type="PANTHER" id="PTHR31490:SF35">
    <property type="entry name" value="ENDO-1,4-BETA-XYLANASE"/>
    <property type="match status" value="1"/>
</dbReference>
<feature type="region of interest" description="Disordered" evidence="12">
    <location>
        <begin position="343"/>
        <end position="378"/>
    </location>
</feature>
<feature type="chain" id="PRO_5040353740" description="Beta-xylanase" evidence="13">
    <location>
        <begin position="18"/>
        <end position="555"/>
    </location>
</feature>
<dbReference type="Pfam" id="PF00734">
    <property type="entry name" value="CBM_1"/>
    <property type="match status" value="1"/>
</dbReference>
<dbReference type="GO" id="GO:0045493">
    <property type="term" value="P:xylan catabolic process"/>
    <property type="evidence" value="ECO:0007669"/>
    <property type="project" value="UniProtKB-KW"/>
</dbReference>
<dbReference type="PANTHER" id="PTHR31490">
    <property type="entry name" value="GLYCOSYL HYDROLASE"/>
    <property type="match status" value="1"/>
</dbReference>
<dbReference type="PROSITE" id="PS51164">
    <property type="entry name" value="CBM1_2"/>
    <property type="match status" value="1"/>
</dbReference>
<evidence type="ECO:0000256" key="4">
    <source>
        <dbReference type="ARBA" id="ARBA00007495"/>
    </source>
</evidence>
<evidence type="ECO:0000256" key="3">
    <source>
        <dbReference type="ARBA" id="ARBA00004851"/>
    </source>
</evidence>
<keyword evidence="17" id="KW-1185">Reference proteome</keyword>
<comment type="subcellular location">
    <subcellularLocation>
        <location evidence="2">Secreted</location>
    </subcellularLocation>
</comment>
<evidence type="ECO:0000256" key="2">
    <source>
        <dbReference type="ARBA" id="ARBA00004613"/>
    </source>
</evidence>
<dbReference type="InterPro" id="IPR035971">
    <property type="entry name" value="CBD_sf"/>
</dbReference>
<dbReference type="SMART" id="SM00633">
    <property type="entry name" value="Glyco_10"/>
    <property type="match status" value="1"/>
</dbReference>
<evidence type="ECO:0000256" key="7">
    <source>
        <dbReference type="ARBA" id="ARBA00022729"/>
    </source>
</evidence>
<dbReference type="PROSITE" id="PS51760">
    <property type="entry name" value="GH10_2"/>
    <property type="match status" value="1"/>
</dbReference>
<name>A0A9P8VTG5_9HYPO</name>
<dbReference type="Pfam" id="PF00331">
    <property type="entry name" value="Glyco_hydro_10"/>
    <property type="match status" value="1"/>
</dbReference>
<dbReference type="EMBL" id="JAGPYM010000037">
    <property type="protein sequence ID" value="KAH6874741.1"/>
    <property type="molecule type" value="Genomic_DNA"/>
</dbReference>
<evidence type="ECO:0000256" key="1">
    <source>
        <dbReference type="ARBA" id="ARBA00000681"/>
    </source>
</evidence>
<keyword evidence="6" id="KW-0858">Xylan degradation</keyword>
<dbReference type="Proteomes" id="UP000777438">
    <property type="component" value="Unassembled WGS sequence"/>
</dbReference>
<dbReference type="PRINTS" id="PR00134">
    <property type="entry name" value="GLHYDRLASE10"/>
</dbReference>
<keyword evidence="9 11" id="KW-0119">Carbohydrate metabolism</keyword>
<evidence type="ECO:0000313" key="16">
    <source>
        <dbReference type="EMBL" id="KAH6874741.1"/>
    </source>
</evidence>
<evidence type="ECO:0000256" key="5">
    <source>
        <dbReference type="ARBA" id="ARBA00022525"/>
    </source>
</evidence>
<dbReference type="InterPro" id="IPR001000">
    <property type="entry name" value="GH10_dom"/>
</dbReference>
<dbReference type="GO" id="GO:0030248">
    <property type="term" value="F:cellulose binding"/>
    <property type="evidence" value="ECO:0007669"/>
    <property type="project" value="InterPro"/>
</dbReference>
<feature type="domain" description="GH10" evidence="15">
    <location>
        <begin position="13"/>
        <end position="333"/>
    </location>
</feature>
<evidence type="ECO:0000256" key="6">
    <source>
        <dbReference type="ARBA" id="ARBA00022651"/>
    </source>
</evidence>
<comment type="pathway">
    <text evidence="3">Glycan degradation; xylan degradation.</text>
</comment>
<keyword evidence="5" id="KW-0964">Secreted</keyword>
<comment type="catalytic activity">
    <reaction evidence="1 11">
        <text>Endohydrolysis of (1-&gt;4)-beta-D-xylosidic linkages in xylans.</text>
        <dbReference type="EC" id="3.2.1.8"/>
    </reaction>
</comment>
<evidence type="ECO:0000256" key="9">
    <source>
        <dbReference type="ARBA" id="ARBA00023277"/>
    </source>
</evidence>
<keyword evidence="7 13" id="KW-0732">Signal</keyword>
<comment type="similarity">
    <text evidence="4 11">Belongs to the glycosyl hydrolase 10 (cellulase F) family.</text>
</comment>
<evidence type="ECO:0000256" key="13">
    <source>
        <dbReference type="SAM" id="SignalP"/>
    </source>
</evidence>
<feature type="domain" description="CBM1" evidence="14">
    <location>
        <begin position="516"/>
        <end position="552"/>
    </location>
</feature>
<dbReference type="Gene3D" id="3.20.20.80">
    <property type="entry name" value="Glycosidases"/>
    <property type="match status" value="1"/>
</dbReference>
<dbReference type="OrthoDB" id="3055998at2759"/>
<dbReference type="GO" id="GO:0031176">
    <property type="term" value="F:endo-1,4-beta-xylanase activity"/>
    <property type="evidence" value="ECO:0007669"/>
    <property type="project" value="UniProtKB-EC"/>
</dbReference>
<evidence type="ECO:0000256" key="11">
    <source>
        <dbReference type="RuleBase" id="RU361174"/>
    </source>
</evidence>
<dbReference type="InterPro" id="IPR044846">
    <property type="entry name" value="GH10"/>
</dbReference>
<dbReference type="PROSITE" id="PS00562">
    <property type="entry name" value="CBM1_1"/>
    <property type="match status" value="1"/>
</dbReference>